<dbReference type="RefSeq" id="WP_339093289.1">
    <property type="nucleotide sequence ID" value="NZ_LR743508.1"/>
</dbReference>
<reference evidence="2" key="1">
    <citation type="submission" date="2019-12" db="EMBL/GenBank/DDBJ databases">
        <authorList>
            <person name="Cremers G."/>
        </authorList>
    </citation>
    <scope>NUCLEOTIDE SEQUENCE</scope>
    <source>
        <strain evidence="2">Vvax</strain>
    </source>
</reference>
<feature type="region of interest" description="Disordered" evidence="1">
    <location>
        <begin position="72"/>
        <end position="121"/>
    </location>
</feature>
<proteinExistence type="predicted"/>
<evidence type="ECO:0000256" key="1">
    <source>
        <dbReference type="SAM" id="MobiDB-lite"/>
    </source>
</evidence>
<dbReference type="EMBL" id="LR743508">
    <property type="protein sequence ID" value="CAA2109343.1"/>
    <property type="molecule type" value="Genomic_DNA"/>
</dbReference>
<evidence type="ECO:0000313" key="2">
    <source>
        <dbReference type="EMBL" id="CAA2109343.1"/>
    </source>
</evidence>
<dbReference type="AlphaFoldDB" id="A0A679JSV5"/>
<protein>
    <submittedName>
        <fullName evidence="2">Uncharacterized protein</fullName>
    </submittedName>
</protein>
<sequence>MKRTARLSLRRIAVHVDEPRPGKFEWVLNEALSPSSESWTPLDRAKRPVDSYRKAMALGLLALQALVDDLDAGPRAAQEDGLQHEDEDNDDAPAARGSRRAQDGKAATPGRRTAFGFGLIG</sequence>
<organism evidence="2">
    <name type="scientific">Variovorax paradoxus</name>
    <dbReference type="NCBI Taxonomy" id="34073"/>
    <lineage>
        <taxon>Bacteria</taxon>
        <taxon>Pseudomonadati</taxon>
        <taxon>Pseudomonadota</taxon>
        <taxon>Betaproteobacteria</taxon>
        <taxon>Burkholderiales</taxon>
        <taxon>Comamonadaceae</taxon>
        <taxon>Variovorax</taxon>
    </lineage>
</organism>
<accession>A0A679JSV5</accession>
<gene>
    <name evidence="2" type="ORF">VVAX_05614</name>
</gene>
<name>A0A679JSV5_VARPD</name>